<dbReference type="SUPFAM" id="SSF53474">
    <property type="entry name" value="alpha/beta-Hydrolases"/>
    <property type="match status" value="1"/>
</dbReference>
<dbReference type="Pfam" id="PF00561">
    <property type="entry name" value="Abhydrolase_1"/>
    <property type="match status" value="1"/>
</dbReference>
<dbReference type="PANTHER" id="PTHR46331">
    <property type="entry name" value="VALACYCLOVIR HYDROLASE"/>
    <property type="match status" value="1"/>
</dbReference>
<dbReference type="PANTHER" id="PTHR46331:SF2">
    <property type="entry name" value="VALACYCLOVIR HYDROLASE"/>
    <property type="match status" value="1"/>
</dbReference>
<dbReference type="InterPro" id="IPR000073">
    <property type="entry name" value="AB_hydrolase_1"/>
</dbReference>
<feature type="domain" description="AB hydrolase-1" evidence="1">
    <location>
        <begin position="35"/>
        <end position="140"/>
    </location>
</feature>
<reference evidence="2" key="1">
    <citation type="submission" date="2020-11" db="EMBL/GenBank/DDBJ databases">
        <authorList>
            <person name="Whiteford S."/>
        </authorList>
    </citation>
    <scope>NUCLEOTIDE SEQUENCE</scope>
</reference>
<name>A0A8S4GDB9_PLUXY</name>
<evidence type="ECO:0000313" key="2">
    <source>
        <dbReference type="EMBL" id="CAG9136738.1"/>
    </source>
</evidence>
<dbReference type="EMBL" id="CAJHNJ030000157">
    <property type="protein sequence ID" value="CAG9136738.1"/>
    <property type="molecule type" value="Genomic_DNA"/>
</dbReference>
<dbReference type="Gene3D" id="3.40.50.1820">
    <property type="entry name" value="alpha/beta hydrolase"/>
    <property type="match status" value="1"/>
</dbReference>
<organism evidence="2 3">
    <name type="scientific">Plutella xylostella</name>
    <name type="common">Diamondback moth</name>
    <name type="synonym">Plutella maculipennis</name>
    <dbReference type="NCBI Taxonomy" id="51655"/>
    <lineage>
        <taxon>Eukaryota</taxon>
        <taxon>Metazoa</taxon>
        <taxon>Ecdysozoa</taxon>
        <taxon>Arthropoda</taxon>
        <taxon>Hexapoda</taxon>
        <taxon>Insecta</taxon>
        <taxon>Pterygota</taxon>
        <taxon>Neoptera</taxon>
        <taxon>Endopterygota</taxon>
        <taxon>Lepidoptera</taxon>
        <taxon>Glossata</taxon>
        <taxon>Ditrysia</taxon>
        <taxon>Yponomeutoidea</taxon>
        <taxon>Plutellidae</taxon>
        <taxon>Plutella</taxon>
    </lineage>
</organism>
<dbReference type="GO" id="GO:0017171">
    <property type="term" value="F:serine hydrolase activity"/>
    <property type="evidence" value="ECO:0007669"/>
    <property type="project" value="TreeGrafter"/>
</dbReference>
<accession>A0A8S4GDB9</accession>
<evidence type="ECO:0000313" key="3">
    <source>
        <dbReference type="Proteomes" id="UP000653454"/>
    </source>
</evidence>
<protein>
    <submittedName>
        <fullName evidence="2">(diamondback moth) hypothetical protein</fullName>
    </submittedName>
</protein>
<comment type="caution">
    <text evidence="2">The sequence shown here is derived from an EMBL/GenBank/DDBJ whole genome shotgun (WGS) entry which is preliminary data.</text>
</comment>
<dbReference type="InterPro" id="IPR029058">
    <property type="entry name" value="AB_hydrolase_fold"/>
</dbReference>
<proteinExistence type="predicted"/>
<keyword evidence="3" id="KW-1185">Reference proteome</keyword>
<dbReference type="AlphaFoldDB" id="A0A8S4GDB9"/>
<evidence type="ECO:0000259" key="1">
    <source>
        <dbReference type="Pfam" id="PF00561"/>
    </source>
</evidence>
<gene>
    <name evidence="2" type="ORF">PLXY2_LOCUS14988</name>
</gene>
<dbReference type="Proteomes" id="UP000653454">
    <property type="component" value="Unassembled WGS sequence"/>
</dbReference>
<sequence length="292" mass="33345">MFSFTVEWDEGISSHRVQVGPHRLHYLRAGHGPHTLLLIPGALGFGWSNFKHQLLGFDRDFFTTIAYDPPGSGYSRPPEKTFPSYEEEAETVAQFMEALGVQSASVLSSGGRTAMVLAALHQRLVQKLVLVSTNALVLPDEYKSCRSLDSIEETWNEKIKQIMYSVYGKENLPKLWRKFSDFNECILKEKRGNICLHLLKDIKCPTQLICGQKDPLTKIENGWLLHALIEKSRIHIYPEGKHNLQNKYPEDFNVRVQDFLKADEELSGITLTTSQFLRDDEEDNKIANANFF</sequence>